<feature type="binding site" evidence="2">
    <location>
        <position position="156"/>
    </location>
    <ligand>
        <name>substrate</name>
    </ligand>
</feature>
<dbReference type="PIRSF" id="PIRSF039026">
    <property type="entry name" value="SiaP"/>
    <property type="match status" value="1"/>
</dbReference>
<dbReference type="EMBL" id="FO203526">
    <property type="protein sequence ID" value="CCO57957.1"/>
    <property type="molecule type" value="Genomic_DNA"/>
</dbReference>
<sequence>MTFRKVAISTTLAIAATSLAMSAHAKDKKILLKTPIAFGSHLPALGSPIQWYADHITKTSGGTIKMKIYEPGKLVNPAEILDAVSTGKVNSGYSTAGYWQGKLPASALFSAVPFGPEAGEYMAWLFFGNGLKLYQEMYDQGGYNVKVLPCAIISPETSGWFRKPIEKPEDLKGLNMRFFGLGASVMEKLGVGTVQLPGGEIFGALEKGAIDASEFSQPAIDQRLGFHKVAKYNYFPGWHQQSTVFELLINKDTWNKMSDSQQASVETTCMATMTYSIAEGEALQFSAMQKAKEQGVEIRYWNDEMLDLFRTTWLDVVDEKVAADPFFAKVWKDLSEFREGYALWQANGFLPRATQNQQ</sequence>
<dbReference type="Gene3D" id="3.40.190.170">
    <property type="entry name" value="Bacterial extracellular solute-binding protein, family 7"/>
    <property type="match status" value="1"/>
</dbReference>
<keyword evidence="3" id="KW-0479">Metal-binding</keyword>
<dbReference type="Proteomes" id="UP000016895">
    <property type="component" value="Chromosome 1"/>
</dbReference>
<dbReference type="NCBIfam" id="NF037995">
    <property type="entry name" value="TRAP_S1"/>
    <property type="match status" value="1"/>
</dbReference>
<feature type="binding site" evidence="3">
    <location>
        <position position="240"/>
    </location>
    <ligand>
        <name>substrate</name>
    </ligand>
</feature>
<dbReference type="STRING" id="28173.VIBNI_A1859"/>
<evidence type="ECO:0000256" key="1">
    <source>
        <dbReference type="ARBA" id="ARBA00022729"/>
    </source>
</evidence>
<proteinExistence type="predicted"/>
<dbReference type="Gene3D" id="3.40.190.10">
    <property type="entry name" value="Periplasmic binding protein-like II"/>
    <property type="match status" value="1"/>
</dbReference>
<evidence type="ECO:0000256" key="2">
    <source>
        <dbReference type="PIRSR" id="PIRSR039026-1"/>
    </source>
</evidence>
<dbReference type="InterPro" id="IPR018389">
    <property type="entry name" value="DctP_fam"/>
</dbReference>
<feature type="binding site" evidence="2">
    <location>
        <position position="177"/>
    </location>
    <ligand>
        <name>substrate</name>
    </ligand>
</feature>
<accession>U4KC32</accession>
<dbReference type="RefSeq" id="WP_022550818.1">
    <property type="nucleotide sequence ID" value="NC_022528.1"/>
</dbReference>
<organism evidence="5 6">
    <name type="scientific">Vibrio nigripulchritudo</name>
    <dbReference type="NCBI Taxonomy" id="28173"/>
    <lineage>
        <taxon>Bacteria</taxon>
        <taxon>Pseudomonadati</taxon>
        <taxon>Pseudomonadota</taxon>
        <taxon>Gammaproteobacteria</taxon>
        <taxon>Vibrionales</taxon>
        <taxon>Vibrionaceae</taxon>
        <taxon>Vibrio</taxon>
    </lineage>
</organism>
<dbReference type="KEGG" id="vni:VIBNI_A1859"/>
<feature type="binding site" evidence="3">
    <location>
        <position position="214"/>
    </location>
    <ligand>
        <name>substrate</name>
    </ligand>
</feature>
<name>U4KC32_9VIBR</name>
<evidence type="ECO:0000256" key="4">
    <source>
        <dbReference type="SAM" id="SignalP"/>
    </source>
</evidence>
<dbReference type="Pfam" id="PF03480">
    <property type="entry name" value="DctP"/>
    <property type="match status" value="1"/>
</dbReference>
<feature type="signal peptide" evidence="4">
    <location>
        <begin position="1"/>
        <end position="25"/>
    </location>
</feature>
<dbReference type="GO" id="GO:0031317">
    <property type="term" value="C:tripartite ATP-independent periplasmic transporter complex"/>
    <property type="evidence" value="ECO:0007669"/>
    <property type="project" value="InterPro"/>
</dbReference>
<dbReference type="PANTHER" id="PTHR33376:SF5">
    <property type="entry name" value="EXTRACYTOPLASMIC SOLUTE RECEPTOR PROTEIN"/>
    <property type="match status" value="1"/>
</dbReference>
<dbReference type="OrthoDB" id="9769667at2"/>
<dbReference type="CDD" id="cd13604">
    <property type="entry name" value="PBP2_TRAP_ketoacid_lactate_like"/>
    <property type="match status" value="1"/>
</dbReference>
<dbReference type="InterPro" id="IPR038404">
    <property type="entry name" value="TRAP_DctP_sf"/>
</dbReference>
<dbReference type="GO" id="GO:0046872">
    <property type="term" value="F:metal ion binding"/>
    <property type="evidence" value="ECO:0007669"/>
    <property type="project" value="UniProtKB-KW"/>
</dbReference>
<dbReference type="InterPro" id="IPR026289">
    <property type="entry name" value="SBP_TakP-like"/>
</dbReference>
<feature type="chain" id="PRO_5004650937" evidence="4">
    <location>
        <begin position="26"/>
        <end position="358"/>
    </location>
</feature>
<gene>
    <name evidence="5" type="ORF">VIBNI_A1859</name>
</gene>
<evidence type="ECO:0000313" key="6">
    <source>
        <dbReference type="Proteomes" id="UP000016895"/>
    </source>
</evidence>
<reference evidence="5 6" key="1">
    <citation type="journal article" date="2013" name="ISME J.">
        <title>Comparative genomics of pathogenic lineages of Vibrio nigripulchritudo identifies virulence-associated traits.</title>
        <authorList>
            <person name="Goudenege D."/>
            <person name="Labreuche Y."/>
            <person name="Krin E."/>
            <person name="Ansquer D."/>
            <person name="Mangenot S."/>
            <person name="Calteau A."/>
            <person name="Medigue C."/>
            <person name="Mazel D."/>
            <person name="Polz M.F."/>
            <person name="Le Roux F."/>
        </authorList>
    </citation>
    <scope>NUCLEOTIDE SEQUENCE [LARGE SCALE GENOMIC DNA]</scope>
    <source>
        <strain evidence="6">SnF1</strain>
    </source>
</reference>
<dbReference type="PANTHER" id="PTHR33376">
    <property type="match status" value="1"/>
</dbReference>
<keyword evidence="1 4" id="KW-0732">Signal</keyword>
<evidence type="ECO:0000313" key="5">
    <source>
        <dbReference type="EMBL" id="CCO57957.1"/>
    </source>
</evidence>
<dbReference type="PATRIC" id="fig|1260221.3.peg.1765"/>
<dbReference type="AlphaFoldDB" id="U4KC32"/>
<dbReference type="GO" id="GO:0055085">
    <property type="term" value="P:transmembrane transport"/>
    <property type="evidence" value="ECO:0007669"/>
    <property type="project" value="InterPro"/>
</dbReference>
<protein>
    <submittedName>
        <fullName evidence="5">Putative TRAP-type mannitol/chloroaromatic compound transport system, periplasmic component</fullName>
    </submittedName>
</protein>
<evidence type="ECO:0000256" key="3">
    <source>
        <dbReference type="PIRSR" id="PIRSR039026-2"/>
    </source>
</evidence>
<feature type="binding site" evidence="3">
    <location>
        <position position="215"/>
    </location>
    <ligand>
        <name>Na(+)</name>
        <dbReference type="ChEBI" id="CHEBI:29101"/>
    </ligand>
</feature>
<keyword evidence="6" id="KW-1185">Reference proteome</keyword>
<dbReference type="eggNOG" id="COG4663">
    <property type="taxonomic scope" value="Bacteria"/>
</dbReference>